<reference evidence="8" key="1">
    <citation type="journal article" date="2020" name="Nat. Commun.">
        <title>Large-scale genome sequencing of mycorrhizal fungi provides insights into the early evolution of symbiotic traits.</title>
        <authorList>
            <person name="Miyauchi S."/>
            <person name="Kiss E."/>
            <person name="Kuo A."/>
            <person name="Drula E."/>
            <person name="Kohler A."/>
            <person name="Sanchez-Garcia M."/>
            <person name="Morin E."/>
            <person name="Andreopoulos B."/>
            <person name="Barry K.W."/>
            <person name="Bonito G."/>
            <person name="Buee M."/>
            <person name="Carver A."/>
            <person name="Chen C."/>
            <person name="Cichocki N."/>
            <person name="Clum A."/>
            <person name="Culley D."/>
            <person name="Crous P.W."/>
            <person name="Fauchery L."/>
            <person name="Girlanda M."/>
            <person name="Hayes R.D."/>
            <person name="Keri Z."/>
            <person name="LaButti K."/>
            <person name="Lipzen A."/>
            <person name="Lombard V."/>
            <person name="Magnuson J."/>
            <person name="Maillard F."/>
            <person name="Murat C."/>
            <person name="Nolan M."/>
            <person name="Ohm R.A."/>
            <person name="Pangilinan J."/>
            <person name="Pereira M.F."/>
            <person name="Perotto S."/>
            <person name="Peter M."/>
            <person name="Pfister S."/>
            <person name="Riley R."/>
            <person name="Sitrit Y."/>
            <person name="Stielow J.B."/>
            <person name="Szollosi G."/>
            <person name="Zifcakova L."/>
            <person name="Stursova M."/>
            <person name="Spatafora J.W."/>
            <person name="Tedersoo L."/>
            <person name="Vaario L.M."/>
            <person name="Yamada A."/>
            <person name="Yan M."/>
            <person name="Wang P."/>
            <person name="Xu J."/>
            <person name="Bruns T."/>
            <person name="Baldrian P."/>
            <person name="Vilgalys R."/>
            <person name="Dunand C."/>
            <person name="Henrissat B."/>
            <person name="Grigoriev I.V."/>
            <person name="Hibbett D."/>
            <person name="Nagy L.G."/>
            <person name="Martin F.M."/>
        </authorList>
    </citation>
    <scope>NUCLEOTIDE SEQUENCE</scope>
    <source>
        <strain evidence="8">UH-Tt-Lm1</strain>
    </source>
</reference>
<organism evidence="8 9">
    <name type="scientific">Thelephora terrestris</name>
    <dbReference type="NCBI Taxonomy" id="56493"/>
    <lineage>
        <taxon>Eukaryota</taxon>
        <taxon>Fungi</taxon>
        <taxon>Dikarya</taxon>
        <taxon>Basidiomycota</taxon>
        <taxon>Agaricomycotina</taxon>
        <taxon>Agaricomycetes</taxon>
        <taxon>Thelephorales</taxon>
        <taxon>Thelephoraceae</taxon>
        <taxon>Thelephora</taxon>
    </lineage>
</organism>
<dbReference type="InterPro" id="IPR000058">
    <property type="entry name" value="Znf_AN1"/>
</dbReference>
<name>A0A9P6H852_9AGAM</name>
<dbReference type="InterPro" id="IPR035896">
    <property type="entry name" value="AN1-like_Znf"/>
</dbReference>
<dbReference type="Gene3D" id="4.10.1110.10">
    <property type="entry name" value="AN1-like Zinc finger"/>
    <property type="match status" value="2"/>
</dbReference>
<dbReference type="PANTHER" id="PTHR14677:SF20">
    <property type="entry name" value="ZINC FINGER AN1-TYPE CONTAINING 2A-RELATED"/>
    <property type="match status" value="1"/>
</dbReference>
<reference evidence="8" key="2">
    <citation type="submission" date="2020-11" db="EMBL/GenBank/DDBJ databases">
        <authorList>
            <consortium name="DOE Joint Genome Institute"/>
            <person name="Kuo A."/>
            <person name="Miyauchi S."/>
            <person name="Kiss E."/>
            <person name="Drula E."/>
            <person name="Kohler A."/>
            <person name="Sanchez-Garcia M."/>
            <person name="Andreopoulos B."/>
            <person name="Barry K.W."/>
            <person name="Bonito G."/>
            <person name="Buee M."/>
            <person name="Carver A."/>
            <person name="Chen C."/>
            <person name="Cichocki N."/>
            <person name="Clum A."/>
            <person name="Culley D."/>
            <person name="Crous P.W."/>
            <person name="Fauchery L."/>
            <person name="Girlanda M."/>
            <person name="Hayes R."/>
            <person name="Keri Z."/>
            <person name="Labutti K."/>
            <person name="Lipzen A."/>
            <person name="Lombard V."/>
            <person name="Magnuson J."/>
            <person name="Maillard F."/>
            <person name="Morin E."/>
            <person name="Murat C."/>
            <person name="Nolan M."/>
            <person name="Ohm R."/>
            <person name="Pangilinan J."/>
            <person name="Pereira M."/>
            <person name="Perotto S."/>
            <person name="Peter M."/>
            <person name="Riley R."/>
            <person name="Sitrit Y."/>
            <person name="Stielow B."/>
            <person name="Szollosi G."/>
            <person name="Zifcakova L."/>
            <person name="Stursova M."/>
            <person name="Spatafora J.W."/>
            <person name="Tedersoo L."/>
            <person name="Vaario L.-M."/>
            <person name="Yamada A."/>
            <person name="Yan M."/>
            <person name="Wang P."/>
            <person name="Xu J."/>
            <person name="Bruns T."/>
            <person name="Baldrian P."/>
            <person name="Vilgalys R."/>
            <person name="Henrissat B."/>
            <person name="Grigoriev I.V."/>
            <person name="Hibbett D."/>
            <person name="Nagy L.G."/>
            <person name="Martin F.M."/>
        </authorList>
    </citation>
    <scope>NUCLEOTIDE SEQUENCE</scope>
    <source>
        <strain evidence="8">UH-Tt-Lm1</strain>
    </source>
</reference>
<comment type="caution">
    <text evidence="8">The sequence shown here is derived from an EMBL/GenBank/DDBJ whole genome shotgun (WGS) entry which is preliminary data.</text>
</comment>
<dbReference type="Proteomes" id="UP000736335">
    <property type="component" value="Unassembled WGS sequence"/>
</dbReference>
<evidence type="ECO:0000256" key="5">
    <source>
        <dbReference type="PROSITE-ProRule" id="PRU00449"/>
    </source>
</evidence>
<dbReference type="GO" id="GO:0005737">
    <property type="term" value="C:cytoplasm"/>
    <property type="evidence" value="ECO:0007669"/>
    <property type="project" value="TreeGrafter"/>
</dbReference>
<sequence length="280" mass="30172">MTATPGPSTGLLAVGHQCSAQYCSLVDYLPFKCQHCEQKFCDEHRLPASHNCAKYDELKHDRVTPACPLCNTPVTIPIGRDPNIRMESHIANECSVMTGKTKKSTQPHCANLRCKKLLFAPIRCDNCSQQFCPQHRFPSDHRCKTAEAQTSSKPTTTITYTVNTKAQGHANEVSAKRNAAMAAIKRSMVSTNSLKADTSSSALRPAQMSSPSTTSSSKKSPNSLPNIDRSPSPPSGNSPPTPVPLSKPTPSTCAEDVADETRLMSSGPRLYAPPSLFASA</sequence>
<keyword evidence="4" id="KW-0862">Zinc</keyword>
<dbReference type="Pfam" id="PF01428">
    <property type="entry name" value="zf-AN1"/>
    <property type="match status" value="2"/>
</dbReference>
<dbReference type="EMBL" id="WIUZ02000013">
    <property type="protein sequence ID" value="KAF9781559.1"/>
    <property type="molecule type" value="Genomic_DNA"/>
</dbReference>
<dbReference type="SMART" id="SM00154">
    <property type="entry name" value="ZnF_AN1"/>
    <property type="match status" value="2"/>
</dbReference>
<keyword evidence="3 5" id="KW-0863">Zinc-finger</keyword>
<dbReference type="InterPro" id="IPR057357">
    <property type="entry name" value="Znf-C2H2_ZFAND2A/B"/>
</dbReference>
<dbReference type="SUPFAM" id="SSF118310">
    <property type="entry name" value="AN1-like Zinc finger"/>
    <property type="match status" value="2"/>
</dbReference>
<keyword evidence="9" id="KW-1185">Reference proteome</keyword>
<proteinExistence type="predicted"/>
<feature type="region of interest" description="Disordered" evidence="6">
    <location>
        <begin position="189"/>
        <end position="280"/>
    </location>
</feature>
<dbReference type="AlphaFoldDB" id="A0A9P6H852"/>
<gene>
    <name evidence="8" type="ORF">BJ322DRAFT_1076920</name>
</gene>
<feature type="compositionally biased region" description="Polar residues" evidence="6">
    <location>
        <begin position="189"/>
        <end position="202"/>
    </location>
</feature>
<evidence type="ECO:0000256" key="3">
    <source>
        <dbReference type="ARBA" id="ARBA00022771"/>
    </source>
</evidence>
<keyword evidence="2" id="KW-0677">Repeat</keyword>
<protein>
    <recommendedName>
        <fullName evidence="7">AN1-type domain-containing protein</fullName>
    </recommendedName>
</protein>
<evidence type="ECO:0000256" key="1">
    <source>
        <dbReference type="ARBA" id="ARBA00022723"/>
    </source>
</evidence>
<feature type="domain" description="AN1-type" evidence="7">
    <location>
        <begin position="103"/>
        <end position="151"/>
    </location>
</feature>
<evidence type="ECO:0000256" key="6">
    <source>
        <dbReference type="SAM" id="MobiDB-lite"/>
    </source>
</evidence>
<dbReference type="Pfam" id="PF25403">
    <property type="entry name" value="zf-C2H2_ZFAND2"/>
    <property type="match status" value="1"/>
</dbReference>
<feature type="domain" description="AN1-type" evidence="7">
    <location>
        <begin position="12"/>
        <end position="60"/>
    </location>
</feature>
<evidence type="ECO:0000313" key="9">
    <source>
        <dbReference type="Proteomes" id="UP000736335"/>
    </source>
</evidence>
<evidence type="ECO:0000256" key="4">
    <source>
        <dbReference type="ARBA" id="ARBA00022833"/>
    </source>
</evidence>
<dbReference type="PANTHER" id="PTHR14677">
    <property type="entry name" value="ARSENITE INDUCUBLE RNA ASSOCIATED PROTEIN AIP-1-RELATED"/>
    <property type="match status" value="1"/>
</dbReference>
<evidence type="ECO:0000313" key="8">
    <source>
        <dbReference type="EMBL" id="KAF9781559.1"/>
    </source>
</evidence>
<keyword evidence="1" id="KW-0479">Metal-binding</keyword>
<feature type="compositionally biased region" description="Pro residues" evidence="6">
    <location>
        <begin position="231"/>
        <end position="247"/>
    </location>
</feature>
<dbReference type="OrthoDB" id="431929at2759"/>
<dbReference type="GO" id="GO:0008270">
    <property type="term" value="F:zinc ion binding"/>
    <property type="evidence" value="ECO:0007669"/>
    <property type="project" value="UniProtKB-KW"/>
</dbReference>
<dbReference type="PROSITE" id="PS51039">
    <property type="entry name" value="ZF_AN1"/>
    <property type="match status" value="2"/>
</dbReference>
<evidence type="ECO:0000256" key="2">
    <source>
        <dbReference type="ARBA" id="ARBA00022737"/>
    </source>
</evidence>
<evidence type="ECO:0000259" key="7">
    <source>
        <dbReference type="PROSITE" id="PS51039"/>
    </source>
</evidence>
<accession>A0A9P6H852</accession>
<feature type="compositionally biased region" description="Low complexity" evidence="6">
    <location>
        <begin position="209"/>
        <end position="221"/>
    </location>
</feature>